<dbReference type="STRING" id="252246.SAMN05421799_104101"/>
<dbReference type="Proteomes" id="UP000186156">
    <property type="component" value="Unassembled WGS sequence"/>
</dbReference>
<dbReference type="EMBL" id="FTOO01000004">
    <property type="protein sequence ID" value="SIS79199.1"/>
    <property type="molecule type" value="Genomic_DNA"/>
</dbReference>
<keyword evidence="2" id="KW-1185">Reference proteome</keyword>
<gene>
    <name evidence="1" type="ORF">SAMN05421799_104101</name>
</gene>
<dbReference type="RefSeq" id="WP_076346185.1">
    <property type="nucleotide sequence ID" value="NZ_FTOO01000004.1"/>
</dbReference>
<evidence type="ECO:0000313" key="1">
    <source>
        <dbReference type="EMBL" id="SIS79199.1"/>
    </source>
</evidence>
<protein>
    <submittedName>
        <fullName evidence="1">Uncharacterized protein</fullName>
    </submittedName>
</protein>
<organism evidence="1 2">
    <name type="scientific">Alicyclobacillus vulcanalis</name>
    <dbReference type="NCBI Taxonomy" id="252246"/>
    <lineage>
        <taxon>Bacteria</taxon>
        <taxon>Bacillati</taxon>
        <taxon>Bacillota</taxon>
        <taxon>Bacilli</taxon>
        <taxon>Bacillales</taxon>
        <taxon>Alicyclobacillaceae</taxon>
        <taxon>Alicyclobacillus</taxon>
    </lineage>
</organism>
<accession>A0A1N7LZJ9</accession>
<name>A0A1N7LZJ9_9BACL</name>
<reference evidence="2" key="1">
    <citation type="submission" date="2017-01" db="EMBL/GenBank/DDBJ databases">
        <authorList>
            <person name="Varghese N."/>
            <person name="Submissions S."/>
        </authorList>
    </citation>
    <scope>NUCLEOTIDE SEQUENCE [LARGE SCALE GENOMIC DNA]</scope>
    <source>
        <strain evidence="2">DSM 16176</strain>
    </source>
</reference>
<evidence type="ECO:0000313" key="2">
    <source>
        <dbReference type="Proteomes" id="UP000186156"/>
    </source>
</evidence>
<dbReference type="AlphaFoldDB" id="A0A1N7LZJ9"/>
<sequence>MTVRPEHVLLYAATQGDLVKCYAAADVAGIPYSQCTGDFQTAWSKCADASTLVIAVGGAALYALYYNPCGWSNPAATPAGHTPFTVEPAGQGVQTARANTFVNAAGYTALDSLTLAVMLAYYAVHGAFPRGYASLPAQEVPQRVCVTGSSPHVVGVSVSQGVDPSPTVSTPSVGLYASFSTEQEVLQAFQQGWPGVATTTALGIETSPYTQVIASQPDLHIARAFAATGHSAWWLSFWTVSWPEAGKGFYEAGYAAGAYAASQVEAYPGTRKPDFVILDPEGYNNPASTAAEFQSFIQGFVAGVKSVSQRLQPAFYVNQWQYVTYDLQTVAEPCFLAIAPIEGNRPMVSGSNIRGYIAYYAGCPATSYVNQVKTWGGLYNTVQFRDSGVDCPPA</sequence>
<proteinExistence type="predicted"/>
<dbReference type="OrthoDB" id="2370898at2"/>